<dbReference type="RefSeq" id="WP_020040253.1">
    <property type="nucleotide sequence ID" value="NZ_KE557276.1"/>
</dbReference>
<dbReference type="PANTHER" id="PTHR35936:SF17">
    <property type="entry name" value="ARGININE-BINDING EXTRACELLULAR PROTEIN ARTP"/>
    <property type="match status" value="1"/>
</dbReference>
<evidence type="ECO:0000256" key="2">
    <source>
        <dbReference type="SAM" id="SignalP"/>
    </source>
</evidence>
<evidence type="ECO:0000313" key="5">
    <source>
        <dbReference type="Proteomes" id="UP000015347"/>
    </source>
</evidence>
<keyword evidence="5" id="KW-1185">Reference proteome</keyword>
<gene>
    <name evidence="4" type="ORF">Salmuc_00178</name>
</gene>
<comment type="caution">
    <text evidence="4">The sequence shown here is derived from an EMBL/GenBank/DDBJ whole genome shotgun (WGS) entry which is preliminary data.</text>
</comment>
<reference evidence="5" key="1">
    <citation type="journal article" date="2014" name="Stand. Genomic Sci.">
        <title>Genome sequence of the exopolysaccharide-producing Salipiger mucosus type strain (DSM 16094(T)), a moderately halophilic member of the Roseobacter clade.</title>
        <authorList>
            <person name="Riedel T."/>
            <person name="Spring S."/>
            <person name="Fiebig A."/>
            <person name="Petersen J."/>
            <person name="Kyrpides N.C."/>
            <person name="Goker M."/>
            <person name="Klenk H.P."/>
        </authorList>
    </citation>
    <scope>NUCLEOTIDE SEQUENCE [LARGE SCALE GENOMIC DNA]</scope>
    <source>
        <strain evidence="5">DSM 16094</strain>
    </source>
</reference>
<feature type="domain" description="Solute-binding protein family 3/N-terminal" evidence="3">
    <location>
        <begin position="55"/>
        <end position="279"/>
    </location>
</feature>
<organism evidence="4 5">
    <name type="scientific">Salipiger mucosus DSM 16094</name>
    <dbReference type="NCBI Taxonomy" id="1123237"/>
    <lineage>
        <taxon>Bacteria</taxon>
        <taxon>Pseudomonadati</taxon>
        <taxon>Pseudomonadota</taxon>
        <taxon>Alphaproteobacteria</taxon>
        <taxon>Rhodobacterales</taxon>
        <taxon>Roseobacteraceae</taxon>
        <taxon>Salipiger</taxon>
    </lineage>
</organism>
<evidence type="ECO:0000256" key="1">
    <source>
        <dbReference type="ARBA" id="ARBA00022729"/>
    </source>
</evidence>
<evidence type="ECO:0000259" key="3">
    <source>
        <dbReference type="SMART" id="SM00062"/>
    </source>
</evidence>
<feature type="chain" id="PRO_5004569091" description="Solute-binding protein family 3/N-terminal domain-containing protein" evidence="2">
    <location>
        <begin position="28"/>
        <end position="289"/>
    </location>
</feature>
<protein>
    <recommendedName>
        <fullName evidence="3">Solute-binding protein family 3/N-terminal domain-containing protein</fullName>
    </recommendedName>
</protein>
<dbReference type="STRING" id="1123237.Salmuc_00178"/>
<dbReference type="Pfam" id="PF00497">
    <property type="entry name" value="SBP_bac_3"/>
    <property type="match status" value="1"/>
</dbReference>
<evidence type="ECO:0000313" key="4">
    <source>
        <dbReference type="EMBL" id="EPX81864.1"/>
    </source>
</evidence>
<sequence>MTLSIRKTATAFAAALALLAPLGAAQAQGIDLDSLEVSLDYPDPWPLENLIEEGKLIIATTGKTQKETFIGDDGTLQGARIDLWTKLAEDLGLEPEFVRVDWSGVMPGLAANRFDMGCEGASWNNDRLTSPDFFLTRPVKVAIDVAVVKKDSGIESLDDLADAKLGGVKGEMELQHLLSTAGQDETDALALPGVTEARLALLNGQIEAYGTGIHAASALLDGPDGDQFKILPQPTAVGVGGFCVNAREPDLLTAVNFLMAKYRTDGTIKALNEKWDLPDTSEMLSVVGY</sequence>
<feature type="signal peptide" evidence="2">
    <location>
        <begin position="1"/>
        <end position="27"/>
    </location>
</feature>
<dbReference type="EMBL" id="APVH01000028">
    <property type="protein sequence ID" value="EPX81864.1"/>
    <property type="molecule type" value="Genomic_DNA"/>
</dbReference>
<dbReference type="Gene3D" id="3.40.190.10">
    <property type="entry name" value="Periplasmic binding protein-like II"/>
    <property type="match status" value="2"/>
</dbReference>
<dbReference type="Proteomes" id="UP000015347">
    <property type="component" value="Unassembled WGS sequence"/>
</dbReference>
<dbReference type="HOGENOM" id="CLU_019602_18_5_5"/>
<dbReference type="OrthoDB" id="9791339at2"/>
<dbReference type="eggNOG" id="COG0834">
    <property type="taxonomic scope" value="Bacteria"/>
</dbReference>
<name>S9S6M9_9RHOB</name>
<accession>S9S6M9</accession>
<dbReference type="AlphaFoldDB" id="S9S6M9"/>
<keyword evidence="1 2" id="KW-0732">Signal</keyword>
<dbReference type="SMART" id="SM00062">
    <property type="entry name" value="PBPb"/>
    <property type="match status" value="1"/>
</dbReference>
<proteinExistence type="predicted"/>
<dbReference type="SUPFAM" id="SSF53850">
    <property type="entry name" value="Periplasmic binding protein-like II"/>
    <property type="match status" value="1"/>
</dbReference>
<dbReference type="PANTHER" id="PTHR35936">
    <property type="entry name" value="MEMBRANE-BOUND LYTIC MUREIN TRANSGLYCOSYLASE F"/>
    <property type="match status" value="1"/>
</dbReference>
<dbReference type="InterPro" id="IPR001638">
    <property type="entry name" value="Solute-binding_3/MltF_N"/>
</dbReference>